<evidence type="ECO:0000256" key="7">
    <source>
        <dbReference type="SAM" id="Phobius"/>
    </source>
</evidence>
<comment type="caution">
    <text evidence="8">The sequence shown here is derived from an EMBL/GenBank/DDBJ whole genome shotgun (WGS) entry which is preliminary data.</text>
</comment>
<evidence type="ECO:0000256" key="6">
    <source>
        <dbReference type="ARBA" id="ARBA00023136"/>
    </source>
</evidence>
<evidence type="ECO:0000256" key="5">
    <source>
        <dbReference type="ARBA" id="ARBA00022989"/>
    </source>
</evidence>
<evidence type="ECO:0000256" key="1">
    <source>
        <dbReference type="ARBA" id="ARBA00004651"/>
    </source>
</evidence>
<evidence type="ECO:0000256" key="4">
    <source>
        <dbReference type="ARBA" id="ARBA00022692"/>
    </source>
</evidence>
<name>A0A7V2WSK3_9BACT</name>
<accession>A0A7V2WSK3</accession>
<reference evidence="8" key="1">
    <citation type="journal article" date="2020" name="mSystems">
        <title>Genome- and Community-Level Interaction Insights into Carbon Utilization and Element Cycling Functions of Hydrothermarchaeota in Hydrothermal Sediment.</title>
        <authorList>
            <person name="Zhou Z."/>
            <person name="Liu Y."/>
            <person name="Xu W."/>
            <person name="Pan J."/>
            <person name="Luo Z.H."/>
            <person name="Li M."/>
        </authorList>
    </citation>
    <scope>NUCLEOTIDE SEQUENCE [LARGE SCALE GENOMIC DNA]</scope>
    <source>
        <strain evidence="8">HyVt-503</strain>
    </source>
</reference>
<keyword evidence="3" id="KW-1003">Cell membrane</keyword>
<dbReference type="EMBL" id="DRND01000172">
    <property type="protein sequence ID" value="HFC46647.1"/>
    <property type="molecule type" value="Genomic_DNA"/>
</dbReference>
<dbReference type="SUPFAM" id="SSF118215">
    <property type="entry name" value="Proton glutamate symport protein"/>
    <property type="match status" value="1"/>
</dbReference>
<dbReference type="InterPro" id="IPR001991">
    <property type="entry name" value="Na-dicarboxylate_symporter"/>
</dbReference>
<dbReference type="Pfam" id="PF00375">
    <property type="entry name" value="SDF"/>
    <property type="match status" value="1"/>
</dbReference>
<feature type="transmembrane region" description="Helical" evidence="7">
    <location>
        <begin position="77"/>
        <end position="99"/>
    </location>
</feature>
<keyword evidence="2" id="KW-0813">Transport</keyword>
<protein>
    <submittedName>
        <fullName evidence="8">Cation:dicarboxylase symporter family transporter</fullName>
    </submittedName>
</protein>
<proteinExistence type="predicted"/>
<dbReference type="InterPro" id="IPR036458">
    <property type="entry name" value="Na:dicarbo_symporter_sf"/>
</dbReference>
<feature type="transmembrane region" description="Helical" evidence="7">
    <location>
        <begin position="41"/>
        <end position="65"/>
    </location>
</feature>
<keyword evidence="4 7" id="KW-0812">Transmembrane</keyword>
<dbReference type="GO" id="GO:0005886">
    <property type="term" value="C:plasma membrane"/>
    <property type="evidence" value="ECO:0007669"/>
    <property type="project" value="UniProtKB-SubCell"/>
</dbReference>
<dbReference type="PANTHER" id="PTHR42865">
    <property type="entry name" value="PROTON/GLUTAMATE-ASPARTATE SYMPORTER"/>
    <property type="match status" value="1"/>
</dbReference>
<feature type="transmembrane region" description="Helical" evidence="7">
    <location>
        <begin position="9"/>
        <end position="29"/>
    </location>
</feature>
<keyword evidence="5 7" id="KW-1133">Transmembrane helix</keyword>
<dbReference type="PANTHER" id="PTHR42865:SF7">
    <property type="entry name" value="PROTON_GLUTAMATE-ASPARTATE SYMPORTER"/>
    <property type="match status" value="1"/>
</dbReference>
<dbReference type="Gene3D" id="1.10.3860.10">
    <property type="entry name" value="Sodium:dicarboxylate symporter"/>
    <property type="match status" value="1"/>
</dbReference>
<comment type="subcellular location">
    <subcellularLocation>
        <location evidence="1">Cell membrane</location>
        <topology evidence="1">Multi-pass membrane protein</topology>
    </subcellularLocation>
</comment>
<dbReference type="AlphaFoldDB" id="A0A7V2WSK3"/>
<evidence type="ECO:0000256" key="2">
    <source>
        <dbReference type="ARBA" id="ARBA00022448"/>
    </source>
</evidence>
<organism evidence="8">
    <name type="scientific">Dissulfuribacter thermophilus</name>
    <dbReference type="NCBI Taxonomy" id="1156395"/>
    <lineage>
        <taxon>Bacteria</taxon>
        <taxon>Pseudomonadati</taxon>
        <taxon>Thermodesulfobacteriota</taxon>
        <taxon>Dissulfuribacteria</taxon>
        <taxon>Dissulfuribacterales</taxon>
        <taxon>Dissulfuribacteraceae</taxon>
        <taxon>Dissulfuribacter</taxon>
    </lineage>
</organism>
<evidence type="ECO:0000256" key="3">
    <source>
        <dbReference type="ARBA" id="ARBA00022475"/>
    </source>
</evidence>
<sequence length="177" mass="19368">MTFNPLKLSLFQQVILSLVLGVFAGIFLGEPAGKLNILGNIYIKLLQMTVIPYILVSLIGGLGRLDMKMARYVGTRGGGLILFLWTLAVLTLLFLPLAYPKWTSASFFSSSLVVEKKGINLLDLYIPANPFYAMANTIVPAIVVFSIFLGVAMITVNNKEGFILSMQNLTDALMKMA</sequence>
<feature type="transmembrane region" description="Helical" evidence="7">
    <location>
        <begin position="131"/>
        <end position="156"/>
    </location>
</feature>
<dbReference type="PRINTS" id="PR00173">
    <property type="entry name" value="EDTRNSPORT"/>
</dbReference>
<gene>
    <name evidence="8" type="ORF">ENJ63_02060</name>
</gene>
<dbReference type="Proteomes" id="UP000885797">
    <property type="component" value="Unassembled WGS sequence"/>
</dbReference>
<keyword evidence="6 7" id="KW-0472">Membrane</keyword>
<feature type="non-terminal residue" evidence="8">
    <location>
        <position position="177"/>
    </location>
</feature>
<evidence type="ECO:0000313" key="8">
    <source>
        <dbReference type="EMBL" id="HFC46647.1"/>
    </source>
</evidence>
<dbReference type="GO" id="GO:0015293">
    <property type="term" value="F:symporter activity"/>
    <property type="evidence" value="ECO:0007669"/>
    <property type="project" value="UniProtKB-KW"/>
</dbReference>